<evidence type="ECO:0000259" key="1">
    <source>
        <dbReference type="Pfam" id="PF00174"/>
    </source>
</evidence>
<dbReference type="InterPro" id="IPR036374">
    <property type="entry name" value="OxRdtase_Mopterin-bd_sf"/>
</dbReference>
<dbReference type="EMBL" id="BAND01000008">
    <property type="protein sequence ID" value="GAJ27852.1"/>
    <property type="molecule type" value="Genomic_DNA"/>
</dbReference>
<dbReference type="PANTHER" id="PTHR43032">
    <property type="entry name" value="PROTEIN-METHIONINE-SULFOXIDE REDUCTASE"/>
    <property type="match status" value="1"/>
</dbReference>
<dbReference type="SUPFAM" id="SSF56524">
    <property type="entry name" value="Oxidoreductase molybdopterin-binding domain"/>
    <property type="match status" value="1"/>
</dbReference>
<dbReference type="AlphaFoldDB" id="A0A023D149"/>
<evidence type="ECO:0000313" key="2">
    <source>
        <dbReference type="EMBL" id="GAJ27852.1"/>
    </source>
</evidence>
<comment type="caution">
    <text evidence="2">The sequence shown here is derived from an EMBL/GenBank/DDBJ whole genome shotgun (WGS) entry which is preliminary data.</text>
</comment>
<dbReference type="Pfam" id="PF00174">
    <property type="entry name" value="Oxidored_molyb"/>
    <property type="match status" value="1"/>
</dbReference>
<protein>
    <submittedName>
        <fullName evidence="2">Molybdopterin binding oxidoreductase</fullName>
    </submittedName>
</protein>
<proteinExistence type="predicted"/>
<reference evidence="2 3" key="2">
    <citation type="journal article" date="2014" name="FEMS Microbiol. Lett.">
        <title>Draft genomic DNA sequence of the facultatively methylotrophic bacterium Acidomonas methanolica type strain MB58.</title>
        <authorList>
            <person name="Higashiura N."/>
            <person name="Hadano H."/>
            <person name="Hirakawa H."/>
            <person name="Matsutani M."/>
            <person name="Takabe S."/>
            <person name="Matsushita K."/>
            <person name="Azuma Y."/>
        </authorList>
    </citation>
    <scope>NUCLEOTIDE SEQUENCE [LARGE SCALE GENOMIC DNA]</scope>
    <source>
        <strain evidence="2 3">MB58</strain>
    </source>
</reference>
<dbReference type="InterPro" id="IPR000572">
    <property type="entry name" value="OxRdtase_Mopterin-bd_dom"/>
</dbReference>
<organism evidence="2 3">
    <name type="scientific">Acidomonas methanolica NBRC 104435</name>
    <dbReference type="NCBI Taxonomy" id="1231351"/>
    <lineage>
        <taxon>Bacteria</taxon>
        <taxon>Pseudomonadati</taxon>
        <taxon>Pseudomonadota</taxon>
        <taxon>Alphaproteobacteria</taxon>
        <taxon>Acetobacterales</taxon>
        <taxon>Acetobacteraceae</taxon>
        <taxon>Acidomonas</taxon>
    </lineage>
</organism>
<dbReference type="PANTHER" id="PTHR43032:SF2">
    <property type="entry name" value="BLL0505 PROTEIN"/>
    <property type="match status" value="1"/>
</dbReference>
<evidence type="ECO:0000313" key="3">
    <source>
        <dbReference type="Proteomes" id="UP000019760"/>
    </source>
</evidence>
<dbReference type="RefSeq" id="WP_042055765.1">
    <property type="nucleotide sequence ID" value="NZ_BAND01000008.1"/>
</dbReference>
<gene>
    <name evidence="2" type="ORF">Amme_008_017</name>
</gene>
<dbReference type="OrthoDB" id="9795587at2"/>
<dbReference type="Gene3D" id="3.90.420.10">
    <property type="entry name" value="Oxidoreductase, molybdopterin-binding domain"/>
    <property type="match status" value="1"/>
</dbReference>
<dbReference type="InterPro" id="IPR006311">
    <property type="entry name" value="TAT_signal"/>
</dbReference>
<reference evidence="3" key="1">
    <citation type="journal article" date="2014" name="FEMS Microbiol. Lett.">
        <title>Draft Genomic DNA Sequence of the Facultatively Methylotrophic Bacterium Acidomonas methanolica type strain MB58.</title>
        <authorList>
            <person name="Higashiura N."/>
            <person name="Hadano H."/>
            <person name="Hirakawa H."/>
            <person name="Matsutani M."/>
            <person name="Takabe S."/>
            <person name="Matsushita K."/>
            <person name="Azuma Y."/>
        </authorList>
    </citation>
    <scope>NUCLEOTIDE SEQUENCE [LARGE SCALE GENOMIC DNA]</scope>
    <source>
        <strain evidence="3">MB58</strain>
    </source>
</reference>
<dbReference type="PROSITE" id="PS51318">
    <property type="entry name" value="TAT"/>
    <property type="match status" value="1"/>
</dbReference>
<sequence>MSRARPDRAAIAPELRRIERRLMLKGSLSLGGLSMLSGCALDDEPSVERALAVMSRFTDRMQALLFSRQRLAREFDASQITQPFPFNAYYDEDEVRTVDPARWRLEVGGLVSDRRPWSLAQFRALPQKRQITRHICVEGWSAIGDWSGVPLSIFLHHVGADLRAKYVNFRCFDDYSTSIDMATALHPQTIMALDYGDHALPSAYGAPMKVRIPTKLGYKNPKYLSSIEVTNRFPGGYWEDQGYNWFGGS</sequence>
<feature type="domain" description="Oxidoreductase molybdopterin-binding" evidence="1">
    <location>
        <begin position="95"/>
        <end position="238"/>
    </location>
</feature>
<keyword evidence="3" id="KW-1185">Reference proteome</keyword>
<accession>A0A023D149</accession>
<name>A0A023D149_ACIMT</name>
<dbReference type="Proteomes" id="UP000019760">
    <property type="component" value="Unassembled WGS sequence"/>
</dbReference>